<dbReference type="CDD" id="cd02116">
    <property type="entry name" value="ACT"/>
    <property type="match status" value="1"/>
</dbReference>
<gene>
    <name evidence="2" type="ORF">GNZ13_45240</name>
</gene>
<evidence type="ECO:0000256" key="1">
    <source>
        <dbReference type="SAM" id="MobiDB-lite"/>
    </source>
</evidence>
<name>A0A972P1D1_9BURK</name>
<feature type="region of interest" description="Disordered" evidence="1">
    <location>
        <begin position="288"/>
        <end position="307"/>
    </location>
</feature>
<dbReference type="Proteomes" id="UP000655523">
    <property type="component" value="Unassembled WGS sequence"/>
</dbReference>
<accession>A0A972P1D1</accession>
<dbReference type="EMBL" id="WOEZ01000276">
    <property type="protein sequence ID" value="NPT61547.1"/>
    <property type="molecule type" value="Genomic_DNA"/>
</dbReference>
<keyword evidence="3" id="KW-1185">Reference proteome</keyword>
<sequence>MKIVPFDPSNWKKDHPTGAIAFQHMLKGDDPTSPENFMYILARQDADFHMPRHRHNFEQIRLPLKGAYHVQPGLTLEEGQIGYFPEGLAYGPQEDPITEQTPAGRLLLTLQFGGSSTYGFMSIEQRRQAWKELEKSGRFDGPFYVRSDGKREWGLNAIWQQAFGVKLKYPHPRYRKVIVADPKHFNWLTLKGLPGVDHKFMGSFAERGVWIEMIRLRGEASWSSVDESSQRLFVVLSGEGTVDANPLTPLTALQVYPGEKLEIETTSTMELFLVGLPPIEPPVVESDQFAEEEMRPEDQLEQLRSGA</sequence>
<reference evidence="2 3" key="1">
    <citation type="submission" date="2019-11" db="EMBL/GenBank/DDBJ databases">
        <title>Metabolism of dissolved organic matter in forest soils.</title>
        <authorList>
            <person name="Cyle K.T."/>
            <person name="Wilhelm R.C."/>
            <person name="Martinez C.E."/>
        </authorList>
    </citation>
    <scope>NUCLEOTIDE SEQUENCE [LARGE SCALE GENOMIC DNA]</scope>
    <source>
        <strain evidence="2 3">5N</strain>
    </source>
</reference>
<dbReference type="AlphaFoldDB" id="A0A972P1D1"/>
<proteinExistence type="predicted"/>
<dbReference type="RefSeq" id="WP_172177322.1">
    <property type="nucleotide sequence ID" value="NZ_WOEZ01000276.1"/>
</dbReference>
<organism evidence="2 3">
    <name type="scientific">Paraburkholderia elongata</name>
    <dbReference type="NCBI Taxonomy" id="2675747"/>
    <lineage>
        <taxon>Bacteria</taxon>
        <taxon>Pseudomonadati</taxon>
        <taxon>Pseudomonadota</taxon>
        <taxon>Betaproteobacteria</taxon>
        <taxon>Burkholderiales</taxon>
        <taxon>Burkholderiaceae</taxon>
        <taxon>Paraburkholderia</taxon>
    </lineage>
</organism>
<comment type="caution">
    <text evidence="2">The sequence shown here is derived from an EMBL/GenBank/DDBJ whole genome shotgun (WGS) entry which is preliminary data.</text>
</comment>
<dbReference type="SUPFAM" id="SSF51182">
    <property type="entry name" value="RmlC-like cupins"/>
    <property type="match status" value="1"/>
</dbReference>
<evidence type="ECO:0000313" key="3">
    <source>
        <dbReference type="Proteomes" id="UP000655523"/>
    </source>
</evidence>
<evidence type="ECO:0000313" key="2">
    <source>
        <dbReference type="EMBL" id="NPT61547.1"/>
    </source>
</evidence>
<protein>
    <submittedName>
        <fullName evidence="2">Uncharacterized protein</fullName>
    </submittedName>
</protein>
<dbReference type="InterPro" id="IPR011051">
    <property type="entry name" value="RmlC_Cupin_sf"/>
</dbReference>